<evidence type="ECO:0000313" key="1">
    <source>
        <dbReference type="EMBL" id="DAE19316.1"/>
    </source>
</evidence>
<accession>A0A8S5QL70</accession>
<organism evidence="1">
    <name type="scientific">Siphoviridae sp. ctmdT21</name>
    <dbReference type="NCBI Taxonomy" id="2825653"/>
    <lineage>
        <taxon>Viruses</taxon>
        <taxon>Duplodnaviria</taxon>
        <taxon>Heunggongvirae</taxon>
        <taxon>Uroviricota</taxon>
        <taxon>Caudoviricetes</taxon>
    </lineage>
</organism>
<dbReference type="EMBL" id="BK015673">
    <property type="protein sequence ID" value="DAE19316.1"/>
    <property type="molecule type" value="Genomic_DNA"/>
</dbReference>
<proteinExistence type="predicted"/>
<protein>
    <submittedName>
        <fullName evidence="1">Uncharacterized protein</fullName>
    </submittedName>
</protein>
<reference evidence="1" key="1">
    <citation type="journal article" date="2021" name="Proc. Natl. Acad. Sci. U.S.A.">
        <title>A Catalog of Tens of Thousands of Viruses from Human Metagenomes Reveals Hidden Associations with Chronic Diseases.</title>
        <authorList>
            <person name="Tisza M.J."/>
            <person name="Buck C.B."/>
        </authorList>
    </citation>
    <scope>NUCLEOTIDE SEQUENCE</scope>
    <source>
        <strain evidence="1">CtmdT21</strain>
    </source>
</reference>
<name>A0A8S5QL70_9CAUD</name>
<sequence length="697" mass="78959">MKYNSLKNSKIKELYLKDLSGGIRSENTIDDCDAYLCESKNMIFKNNKLESRKGFDIKYTLTNNGSDVITEPLKYSGTEFSYGDKTYNVSYRIDSDDVSYYNLRTFLIEPDFTVTEAGIIQIIRIDTHDFPFIDNVIYLAGTPYKGCGLYALVRTYSYTSSDFFGKIYELSSDFTQFKRVDSDAAYEPVVYKNGRGNKFSTISDDRIKNRAEPEKPEALNLLTPAFKAYYSSDSYSTRFKLPFVNLDSGSGAYCKVYTSPDVYAEFLISGTKTESAEVSILTYNAKLHLDRENGIFYFTVNGNPFTVPAAENYEENNIEIIAYKTISGAKDRIFSSKGCVEFNSRLYFYGNSFSPNEVLCAKTKDKIYFPATCTVNVGRTGEKVTALGSVCNKLIAFKKSGIYRIKNTSGKIFTTEGDIVGNIANYYSSDQLECESVHDEIGCECPETLRQCSNRLIWLNTDKKVYTLATTTYGKENNIFEISSFIKNLLSDLNNSDILSASAVSADGYYYLLIKNKIFTLNYRNKDFGYPEKYSKTENSAGGISWYYSDFEDKDYIISSMKFFTKPAFCFTTRNKTISYLSVLESGTDSFETVVNSSNTVTSSKIPCEFTIKALSCGNEFLNKSLKRIKINLSSKSDVYLNIITDRFEKKIRIPAFKNESEVTLRPILPRFKKLKLKLSSDNIFSVGSILLNYTSD</sequence>